<dbReference type="Pfam" id="PF10961">
    <property type="entry name" value="SelK_SelG"/>
    <property type="match status" value="1"/>
</dbReference>
<evidence type="ECO:0000256" key="4">
    <source>
        <dbReference type="ARBA" id="ARBA00022989"/>
    </source>
</evidence>
<keyword evidence="5 7" id="KW-0472">Membrane</keyword>
<dbReference type="InterPro" id="IPR024491">
    <property type="entry name" value="Se_SelK/SelG"/>
</dbReference>
<dbReference type="PANTHER" id="PTHR16875">
    <property type="entry name" value="SELENOPROTEIN K"/>
    <property type="match status" value="1"/>
</dbReference>
<dbReference type="GO" id="GO:0005794">
    <property type="term" value="C:Golgi apparatus"/>
    <property type="evidence" value="ECO:0007669"/>
    <property type="project" value="TreeGrafter"/>
</dbReference>
<evidence type="ECO:0000256" key="3">
    <source>
        <dbReference type="ARBA" id="ARBA00022933"/>
    </source>
</evidence>
<dbReference type="EMBL" id="JAEAOA010000205">
    <property type="protein sequence ID" value="KAK3605845.1"/>
    <property type="molecule type" value="Genomic_DNA"/>
</dbReference>
<keyword evidence="9" id="KW-1185">Reference proteome</keyword>
<dbReference type="GO" id="GO:0005789">
    <property type="term" value="C:endoplasmic reticulum membrane"/>
    <property type="evidence" value="ECO:0007669"/>
    <property type="project" value="TreeGrafter"/>
</dbReference>
<dbReference type="AlphaFoldDB" id="A0AAE0T9M5"/>
<evidence type="ECO:0000256" key="1">
    <source>
        <dbReference type="ARBA" id="ARBA00004167"/>
    </source>
</evidence>
<feature type="transmembrane region" description="Helical" evidence="7">
    <location>
        <begin position="20"/>
        <end position="40"/>
    </location>
</feature>
<evidence type="ECO:0000256" key="2">
    <source>
        <dbReference type="ARBA" id="ARBA00022692"/>
    </source>
</evidence>
<comment type="caution">
    <text evidence="8">The sequence shown here is derived from an EMBL/GenBank/DDBJ whole genome shotgun (WGS) entry which is preliminary data.</text>
</comment>
<dbReference type="Proteomes" id="UP001195483">
    <property type="component" value="Unassembled WGS sequence"/>
</dbReference>
<gene>
    <name evidence="8" type="ORF">CHS0354_002480</name>
</gene>
<protein>
    <recommendedName>
        <fullName evidence="10">Selenoprotein K</fullName>
    </recommendedName>
</protein>
<evidence type="ECO:0000313" key="8">
    <source>
        <dbReference type="EMBL" id="KAK3605845.1"/>
    </source>
</evidence>
<proteinExistence type="predicted"/>
<evidence type="ECO:0000313" key="9">
    <source>
        <dbReference type="Proteomes" id="UP001195483"/>
    </source>
</evidence>
<name>A0AAE0T9M5_9BIVA</name>
<evidence type="ECO:0008006" key="10">
    <source>
        <dbReference type="Google" id="ProtNLM"/>
    </source>
</evidence>
<reference evidence="8" key="3">
    <citation type="submission" date="2023-05" db="EMBL/GenBank/DDBJ databases">
        <authorList>
            <person name="Smith C.H."/>
        </authorList>
    </citation>
    <scope>NUCLEOTIDE SEQUENCE</scope>
    <source>
        <strain evidence="8">CHS0354</strain>
        <tissue evidence="8">Mantle</tissue>
    </source>
</reference>
<dbReference type="GO" id="GO:0006816">
    <property type="term" value="P:calcium ion transport"/>
    <property type="evidence" value="ECO:0007669"/>
    <property type="project" value="TreeGrafter"/>
</dbReference>
<feature type="region of interest" description="Disordered" evidence="6">
    <location>
        <begin position="45"/>
        <end position="88"/>
    </location>
</feature>
<accession>A0AAE0T9M5</accession>
<keyword evidence="3" id="KW-0712">Selenocysteine</keyword>
<sequence>MVYISDGQVKDSQTLWRVSIIPDIFWAIINFIVLFFQTLISPGTTKHGKNHTSDYRSGQGPPKPPRRRMGGFGGGGGAPSPPPMAGGG</sequence>
<keyword evidence="2 7" id="KW-0812">Transmembrane</keyword>
<organism evidence="8 9">
    <name type="scientific">Potamilus streckersoni</name>
    <dbReference type="NCBI Taxonomy" id="2493646"/>
    <lineage>
        <taxon>Eukaryota</taxon>
        <taxon>Metazoa</taxon>
        <taxon>Spiralia</taxon>
        <taxon>Lophotrochozoa</taxon>
        <taxon>Mollusca</taxon>
        <taxon>Bivalvia</taxon>
        <taxon>Autobranchia</taxon>
        <taxon>Heteroconchia</taxon>
        <taxon>Palaeoheterodonta</taxon>
        <taxon>Unionida</taxon>
        <taxon>Unionoidea</taxon>
        <taxon>Unionidae</taxon>
        <taxon>Ambleminae</taxon>
        <taxon>Lampsilini</taxon>
        <taxon>Potamilus</taxon>
    </lineage>
</organism>
<evidence type="ECO:0000256" key="5">
    <source>
        <dbReference type="ARBA" id="ARBA00023136"/>
    </source>
</evidence>
<reference evidence="8" key="1">
    <citation type="journal article" date="2021" name="Genome Biol. Evol.">
        <title>A High-Quality Reference Genome for a Parasitic Bivalve with Doubly Uniparental Inheritance (Bivalvia: Unionida).</title>
        <authorList>
            <person name="Smith C.H."/>
        </authorList>
    </citation>
    <scope>NUCLEOTIDE SEQUENCE</scope>
    <source>
        <strain evidence="8">CHS0354</strain>
    </source>
</reference>
<dbReference type="GO" id="GO:0032469">
    <property type="term" value="P:endoplasmic reticulum calcium ion homeostasis"/>
    <property type="evidence" value="ECO:0007669"/>
    <property type="project" value="TreeGrafter"/>
</dbReference>
<reference evidence="8" key="2">
    <citation type="journal article" date="2021" name="Genome Biol. Evol.">
        <title>Developing a high-quality reference genome for a parasitic bivalve with doubly uniparental inheritance (Bivalvia: Unionida).</title>
        <authorList>
            <person name="Smith C.H."/>
        </authorList>
    </citation>
    <scope>NUCLEOTIDE SEQUENCE</scope>
    <source>
        <strain evidence="8">CHS0354</strain>
        <tissue evidence="8">Mantle</tissue>
    </source>
</reference>
<dbReference type="PANTHER" id="PTHR16875:SF0">
    <property type="entry name" value="SELENOPROTEIN K"/>
    <property type="match status" value="1"/>
</dbReference>
<evidence type="ECO:0000256" key="6">
    <source>
        <dbReference type="SAM" id="MobiDB-lite"/>
    </source>
</evidence>
<feature type="compositionally biased region" description="Pro residues" evidence="6">
    <location>
        <begin position="79"/>
        <end position="88"/>
    </location>
</feature>
<evidence type="ECO:0000256" key="7">
    <source>
        <dbReference type="SAM" id="Phobius"/>
    </source>
</evidence>
<keyword evidence="4 7" id="KW-1133">Transmembrane helix</keyword>
<comment type="subcellular location">
    <subcellularLocation>
        <location evidence="1">Membrane</location>
        <topology evidence="1">Single-pass membrane protein</topology>
    </subcellularLocation>
</comment>